<evidence type="ECO:0000256" key="2">
    <source>
        <dbReference type="ARBA" id="ARBA00022692"/>
    </source>
</evidence>
<evidence type="ECO:0000259" key="6">
    <source>
        <dbReference type="Pfam" id="PF01061"/>
    </source>
</evidence>
<feature type="domain" description="ABC-2 type transporter transmembrane" evidence="6">
    <location>
        <begin position="9"/>
        <end position="205"/>
    </location>
</feature>
<dbReference type="InterPro" id="IPR051784">
    <property type="entry name" value="Nod_factor_ABC_transporter"/>
</dbReference>
<dbReference type="InterPro" id="IPR013525">
    <property type="entry name" value="ABC2_TM"/>
</dbReference>
<evidence type="ECO:0000256" key="1">
    <source>
        <dbReference type="ARBA" id="ARBA00004141"/>
    </source>
</evidence>
<gene>
    <name evidence="7" type="ORF">IW245_007859</name>
</gene>
<dbReference type="PANTHER" id="PTHR43229">
    <property type="entry name" value="NODULATION PROTEIN J"/>
    <property type="match status" value="1"/>
</dbReference>
<dbReference type="Proteomes" id="UP000622552">
    <property type="component" value="Unassembled WGS sequence"/>
</dbReference>
<evidence type="ECO:0000256" key="4">
    <source>
        <dbReference type="ARBA" id="ARBA00023136"/>
    </source>
</evidence>
<dbReference type="EMBL" id="JADOUF010000001">
    <property type="protein sequence ID" value="MBG6141665.1"/>
    <property type="molecule type" value="Genomic_DNA"/>
</dbReference>
<organism evidence="7 8">
    <name type="scientific">Longispora fulva</name>
    <dbReference type="NCBI Taxonomy" id="619741"/>
    <lineage>
        <taxon>Bacteria</taxon>
        <taxon>Bacillati</taxon>
        <taxon>Actinomycetota</taxon>
        <taxon>Actinomycetes</taxon>
        <taxon>Micromonosporales</taxon>
        <taxon>Micromonosporaceae</taxon>
        <taxon>Longispora</taxon>
    </lineage>
</organism>
<comment type="subcellular location">
    <subcellularLocation>
        <location evidence="1">Membrane</location>
        <topology evidence="1">Multi-pass membrane protein</topology>
    </subcellularLocation>
</comment>
<feature type="transmembrane region" description="Helical" evidence="5">
    <location>
        <begin position="98"/>
        <end position="120"/>
    </location>
</feature>
<accession>A0A8J7H093</accession>
<dbReference type="RefSeq" id="WP_197008051.1">
    <property type="nucleotide sequence ID" value="NZ_BONS01000013.1"/>
</dbReference>
<keyword evidence="3 5" id="KW-1133">Transmembrane helix</keyword>
<comment type="caution">
    <text evidence="7">The sequence shown here is derived from an EMBL/GenBank/DDBJ whole genome shotgun (WGS) entry which is preliminary data.</text>
</comment>
<evidence type="ECO:0000256" key="3">
    <source>
        <dbReference type="ARBA" id="ARBA00022989"/>
    </source>
</evidence>
<proteinExistence type="predicted"/>
<keyword evidence="8" id="KW-1185">Reference proteome</keyword>
<dbReference type="PANTHER" id="PTHR43229:SF3">
    <property type="entry name" value="ABC-TYPE MULTIDRUG TRANSPORT SYSTEM, PERMEASE COMPONENT"/>
    <property type="match status" value="1"/>
</dbReference>
<dbReference type="Pfam" id="PF01061">
    <property type="entry name" value="ABC2_membrane"/>
    <property type="match status" value="1"/>
</dbReference>
<feature type="transmembrane region" description="Helical" evidence="5">
    <location>
        <begin position="132"/>
        <end position="153"/>
    </location>
</feature>
<feature type="transmembrane region" description="Helical" evidence="5">
    <location>
        <begin position="215"/>
        <end position="235"/>
    </location>
</feature>
<feature type="transmembrane region" description="Helical" evidence="5">
    <location>
        <begin position="21"/>
        <end position="39"/>
    </location>
</feature>
<dbReference type="AlphaFoldDB" id="A0A8J7H093"/>
<evidence type="ECO:0000256" key="5">
    <source>
        <dbReference type="SAM" id="Phobius"/>
    </source>
</evidence>
<feature type="transmembrane region" description="Helical" evidence="5">
    <location>
        <begin position="165"/>
        <end position="185"/>
    </location>
</feature>
<keyword evidence="4 5" id="KW-0472">Membrane</keyword>
<evidence type="ECO:0000313" key="7">
    <source>
        <dbReference type="EMBL" id="MBG6141665.1"/>
    </source>
</evidence>
<feature type="transmembrane region" description="Helical" evidence="5">
    <location>
        <begin position="51"/>
        <end position="77"/>
    </location>
</feature>
<protein>
    <submittedName>
        <fullName evidence="7">ABC-2 type transport system permease protein</fullName>
    </submittedName>
</protein>
<evidence type="ECO:0000313" key="8">
    <source>
        <dbReference type="Proteomes" id="UP000622552"/>
    </source>
</evidence>
<name>A0A8J7H093_9ACTN</name>
<dbReference type="GO" id="GO:0140359">
    <property type="term" value="F:ABC-type transporter activity"/>
    <property type="evidence" value="ECO:0007669"/>
    <property type="project" value="InterPro"/>
</dbReference>
<keyword evidence="2 5" id="KW-0812">Transmembrane</keyword>
<dbReference type="GO" id="GO:0016020">
    <property type="term" value="C:membrane"/>
    <property type="evidence" value="ECO:0007669"/>
    <property type="project" value="UniProtKB-SubCell"/>
</dbReference>
<reference evidence="7" key="1">
    <citation type="submission" date="2020-11" db="EMBL/GenBank/DDBJ databases">
        <title>Sequencing the genomes of 1000 actinobacteria strains.</title>
        <authorList>
            <person name="Klenk H.-P."/>
        </authorList>
    </citation>
    <scope>NUCLEOTIDE SEQUENCE</scope>
    <source>
        <strain evidence="7">DSM 45356</strain>
    </source>
</reference>
<sequence length="245" mass="26078">MNLRYLAIEAKLVARNSRFTVFTVVMPSVLFVIYCGLWAKNGATYPDGSAVAPSLMVAMAAYGSMGAALSTGAQIAMERGIGWQRQLRLTPMPGVTYMLTKGLLAMLMAFPTIGLVSLLGLTQGVDLSGGQWLRLILGLWLAAAPFAVLGIMIGQYATVDSLQPIVSGLMMVLGLLGGMWIPAQIVPDWMQNIMKITPTYWLREVGQAAFAPHPVLGTAAAVLGGYAVVAGLLAARRYVTDTARV</sequence>